<gene>
    <name evidence="3" type="ORF">PITCH_A390030</name>
</gene>
<evidence type="ECO:0000313" key="3">
    <source>
        <dbReference type="EMBL" id="SPD74933.1"/>
    </source>
</evidence>
<dbReference type="PANTHER" id="PTHR47618">
    <property type="entry name" value="BIFUNCTIONAL OLIGORIBONUCLEASE AND PAP PHOSPHATASE NRNA"/>
    <property type="match status" value="1"/>
</dbReference>
<dbReference type="InterPro" id="IPR051319">
    <property type="entry name" value="Oligoribo/pAp-PDE_c-di-AMP_PDE"/>
</dbReference>
<dbReference type="GO" id="GO:0003676">
    <property type="term" value="F:nucleic acid binding"/>
    <property type="evidence" value="ECO:0007669"/>
    <property type="project" value="InterPro"/>
</dbReference>
<dbReference type="Gene3D" id="3.90.1640.10">
    <property type="entry name" value="inorganic pyrophosphatase (n-terminal core)"/>
    <property type="match status" value="1"/>
</dbReference>
<dbReference type="Gene3D" id="3.10.310.30">
    <property type="match status" value="1"/>
</dbReference>
<sequence>MNQEKIMSSIARLLKENRRFLLLTHKDPDADGIGSMLAMAKALQNAEKEVVLFTERPVLAPVNLLQGSEKIIQDFAPKNGEIDVTIVLDCGDKDRVGGREEHLIRCRPVINIDHHEVHDLFGDYNLVDPKSSSTGELVYRVIKEAGFPIDADVAENILAAIQTDTGSFRYDNTTSASFRIAAEMMEMGASPRQIFLKMTEEYSLPRIKLLEMALGVMEFYKEGRIGMVTLSAEMFEKCKAQPEDSDKFVDYLRSVSGVEMAVLVRETGKDCYKFSMRSNSTVNVARLACLFGGGGHAKAAGFECHRSIGALKKDFLKEAGRLLGDISN</sequence>
<dbReference type="InterPro" id="IPR038763">
    <property type="entry name" value="DHH_sf"/>
</dbReference>
<dbReference type="Pfam" id="PF01368">
    <property type="entry name" value="DHH"/>
    <property type="match status" value="1"/>
</dbReference>
<feature type="domain" description="DDH" evidence="1">
    <location>
        <begin position="21"/>
        <end position="161"/>
    </location>
</feature>
<evidence type="ECO:0000259" key="1">
    <source>
        <dbReference type="Pfam" id="PF01368"/>
    </source>
</evidence>
<protein>
    <submittedName>
        <fullName evidence="3">DHHA1 domain protein</fullName>
    </submittedName>
</protein>
<dbReference type="EMBL" id="OJIN01000180">
    <property type="protein sequence ID" value="SPD74933.1"/>
    <property type="molecule type" value="Genomic_DNA"/>
</dbReference>
<evidence type="ECO:0000259" key="2">
    <source>
        <dbReference type="Pfam" id="PF02272"/>
    </source>
</evidence>
<reference evidence="3" key="1">
    <citation type="submission" date="2018-01" db="EMBL/GenBank/DDBJ databases">
        <authorList>
            <person name="Regsiter A."/>
            <person name="William W."/>
        </authorList>
    </citation>
    <scope>NUCLEOTIDE SEQUENCE</scope>
    <source>
        <strain evidence="3">TRIP AH-1</strain>
    </source>
</reference>
<proteinExistence type="predicted"/>
<dbReference type="InterPro" id="IPR003156">
    <property type="entry name" value="DHHA1_dom"/>
</dbReference>
<dbReference type="PANTHER" id="PTHR47618:SF1">
    <property type="entry name" value="BIFUNCTIONAL OLIGORIBONUCLEASE AND PAP PHOSPHATASE NRNA"/>
    <property type="match status" value="1"/>
</dbReference>
<dbReference type="AlphaFoldDB" id="A0A445MZS3"/>
<accession>A0A445MZS3</accession>
<dbReference type="InterPro" id="IPR001667">
    <property type="entry name" value="DDH_dom"/>
</dbReference>
<dbReference type="Pfam" id="PF02272">
    <property type="entry name" value="DHHA1"/>
    <property type="match status" value="1"/>
</dbReference>
<dbReference type="SUPFAM" id="SSF64182">
    <property type="entry name" value="DHH phosphoesterases"/>
    <property type="match status" value="1"/>
</dbReference>
<name>A0A445MZS3_9BACT</name>
<feature type="domain" description="DHHA1" evidence="2">
    <location>
        <begin position="239"/>
        <end position="319"/>
    </location>
</feature>
<organism evidence="3">
    <name type="scientific">uncultured Desulfobacterium sp</name>
    <dbReference type="NCBI Taxonomy" id="201089"/>
    <lineage>
        <taxon>Bacteria</taxon>
        <taxon>Pseudomonadati</taxon>
        <taxon>Thermodesulfobacteriota</taxon>
        <taxon>Desulfobacteria</taxon>
        <taxon>Desulfobacterales</taxon>
        <taxon>Desulfobacteriaceae</taxon>
        <taxon>Desulfobacterium</taxon>
        <taxon>environmental samples</taxon>
    </lineage>
</organism>